<evidence type="ECO:0000256" key="1">
    <source>
        <dbReference type="SAM" id="Phobius"/>
    </source>
</evidence>
<keyword evidence="1" id="KW-0812">Transmembrane</keyword>
<keyword evidence="1" id="KW-1133">Transmembrane helix</keyword>
<feature type="transmembrane region" description="Helical" evidence="1">
    <location>
        <begin position="98"/>
        <end position="121"/>
    </location>
</feature>
<sequence length="130" mass="14422">MSQVLAPVRPIAHRVAWAALALFLLAFLIFEVVKHGGWSWATALALFIAPDLTMFIDMRSGGDGRLSPKAVPFYNAVHRPWIPLVVLVGYSFSDLDMVPLFAAGLAWLLHIAMDRTFGYGLRNLDGSRRL</sequence>
<name>A0A1W2FPS2_KIBAR</name>
<reference evidence="2 3" key="1">
    <citation type="submission" date="2017-04" db="EMBL/GenBank/DDBJ databases">
        <authorList>
            <person name="Afonso C.L."/>
            <person name="Miller P.J."/>
            <person name="Scott M.A."/>
            <person name="Spackman E."/>
            <person name="Goraichik I."/>
            <person name="Dimitrov K.M."/>
            <person name="Suarez D.L."/>
            <person name="Swayne D.E."/>
        </authorList>
    </citation>
    <scope>NUCLEOTIDE SEQUENCE [LARGE SCALE GENOMIC DNA]</scope>
    <source>
        <strain evidence="2 3">DSM 43828</strain>
    </source>
</reference>
<dbReference type="Proteomes" id="UP000192674">
    <property type="component" value="Unassembled WGS sequence"/>
</dbReference>
<proteinExistence type="predicted"/>
<dbReference type="OrthoDB" id="9813911at2"/>
<feature type="transmembrane region" description="Helical" evidence="1">
    <location>
        <begin position="12"/>
        <end position="32"/>
    </location>
</feature>
<evidence type="ECO:0000313" key="2">
    <source>
        <dbReference type="EMBL" id="SMD23608.1"/>
    </source>
</evidence>
<dbReference type="Pfam" id="PF14079">
    <property type="entry name" value="DUF4260"/>
    <property type="match status" value="1"/>
</dbReference>
<dbReference type="RefSeq" id="WP_084432562.1">
    <property type="nucleotide sequence ID" value="NZ_FWXV01000009.1"/>
</dbReference>
<keyword evidence="1" id="KW-0472">Membrane</keyword>
<accession>A0A1W2FPS2</accession>
<dbReference type="InterPro" id="IPR025356">
    <property type="entry name" value="DUF4260"/>
</dbReference>
<evidence type="ECO:0000313" key="3">
    <source>
        <dbReference type="Proteomes" id="UP000192674"/>
    </source>
</evidence>
<dbReference type="AlphaFoldDB" id="A0A1W2FPS2"/>
<keyword evidence="3" id="KW-1185">Reference proteome</keyword>
<dbReference type="EMBL" id="FWXV01000009">
    <property type="protein sequence ID" value="SMD23608.1"/>
    <property type="molecule type" value="Genomic_DNA"/>
</dbReference>
<feature type="transmembrane region" description="Helical" evidence="1">
    <location>
        <begin position="38"/>
        <end position="56"/>
    </location>
</feature>
<protein>
    <recommendedName>
        <fullName evidence="4">DUF4260 domain-containing protein</fullName>
    </recommendedName>
</protein>
<evidence type="ECO:0008006" key="4">
    <source>
        <dbReference type="Google" id="ProtNLM"/>
    </source>
</evidence>
<organism evidence="2 3">
    <name type="scientific">Kibdelosporangium aridum</name>
    <dbReference type="NCBI Taxonomy" id="2030"/>
    <lineage>
        <taxon>Bacteria</taxon>
        <taxon>Bacillati</taxon>
        <taxon>Actinomycetota</taxon>
        <taxon>Actinomycetes</taxon>
        <taxon>Pseudonocardiales</taxon>
        <taxon>Pseudonocardiaceae</taxon>
        <taxon>Kibdelosporangium</taxon>
    </lineage>
</organism>
<gene>
    <name evidence="2" type="ORF">SAMN05661093_08123</name>
</gene>